<gene>
    <name evidence="1" type="ORF">AVDCRST_MAG08-2910</name>
</gene>
<feature type="non-terminal residue" evidence="1">
    <location>
        <position position="37"/>
    </location>
</feature>
<protein>
    <submittedName>
        <fullName evidence="1">Uncharacterized protein</fullName>
    </submittedName>
</protein>
<name>A0A6J4IZ90_9PROT</name>
<dbReference type="AlphaFoldDB" id="A0A6J4IZ90"/>
<evidence type="ECO:0000313" key="1">
    <source>
        <dbReference type="EMBL" id="CAA9266231.1"/>
    </source>
</evidence>
<organism evidence="1">
    <name type="scientific">uncultured Acetobacteraceae bacterium</name>
    <dbReference type="NCBI Taxonomy" id="169975"/>
    <lineage>
        <taxon>Bacteria</taxon>
        <taxon>Pseudomonadati</taxon>
        <taxon>Pseudomonadota</taxon>
        <taxon>Alphaproteobacteria</taxon>
        <taxon>Acetobacterales</taxon>
        <taxon>Acetobacteraceae</taxon>
        <taxon>environmental samples</taxon>
    </lineage>
</organism>
<sequence>WREGDIHVSCVPAPATALKKKTRCAVLASFTTTINAR</sequence>
<proteinExistence type="predicted"/>
<dbReference type="EMBL" id="CADCTG010000216">
    <property type="protein sequence ID" value="CAA9266231.1"/>
    <property type="molecule type" value="Genomic_DNA"/>
</dbReference>
<feature type="non-terminal residue" evidence="1">
    <location>
        <position position="1"/>
    </location>
</feature>
<accession>A0A6J4IZ90</accession>
<reference evidence="1" key="1">
    <citation type="submission" date="2020-02" db="EMBL/GenBank/DDBJ databases">
        <authorList>
            <person name="Meier V. D."/>
        </authorList>
    </citation>
    <scope>NUCLEOTIDE SEQUENCE</scope>
    <source>
        <strain evidence="1">AVDCRST_MAG08</strain>
    </source>
</reference>